<feature type="compositionally biased region" description="Basic residues" evidence="1">
    <location>
        <begin position="188"/>
        <end position="198"/>
    </location>
</feature>
<keyword evidence="3" id="KW-1185">Reference proteome</keyword>
<feature type="region of interest" description="Disordered" evidence="1">
    <location>
        <begin position="161"/>
        <end position="213"/>
    </location>
</feature>
<evidence type="ECO:0000256" key="1">
    <source>
        <dbReference type="SAM" id="MobiDB-lite"/>
    </source>
</evidence>
<dbReference type="Proteomes" id="UP000007800">
    <property type="component" value="Unassembled WGS sequence"/>
</dbReference>
<sequence>MTDENRNGTIVGELSGLSEAELAAVQELLERTAEEAAVDDDDQSSSCWGGRLTLTYKPSMTRRRNTVPDCRVALPITETRPPKIADRIFANAMISLSSEHRALWRQAERELKNTPDGRATSQLRNRRFSMPDVPLNVEAEKKSGKKVTTSKHTVSGYCHFSASTPSNTSSLAAVSDRSDPSNFSQLASRRRRGRRRRLRREEMNSAVEAESSSMMNQKQFNSWLDNLFLNAERNRRDEMRLMEQRDPILSRYDPETMPLDGNSGHHQQRHHHRGAFFESADDAANADYDDAELGWD</sequence>
<dbReference type="GeneID" id="9061986"/>
<dbReference type="RefSeq" id="XP_002783307.1">
    <property type="nucleotide sequence ID" value="XM_002783261.1"/>
</dbReference>
<feature type="region of interest" description="Disordered" evidence="1">
    <location>
        <begin position="256"/>
        <end position="283"/>
    </location>
</feature>
<dbReference type="EMBL" id="GG673688">
    <property type="protein sequence ID" value="EER15103.1"/>
    <property type="molecule type" value="Genomic_DNA"/>
</dbReference>
<dbReference type="AlphaFoldDB" id="C5KKJ1"/>
<dbReference type="InParanoid" id="C5KKJ1"/>
<protein>
    <submittedName>
        <fullName evidence="2">Uncharacterized protein</fullName>
    </submittedName>
</protein>
<name>C5KKJ1_PERM5</name>
<dbReference type="OrthoDB" id="435305at2759"/>
<feature type="compositionally biased region" description="Polar residues" evidence="1">
    <location>
        <begin position="161"/>
        <end position="172"/>
    </location>
</feature>
<evidence type="ECO:0000313" key="2">
    <source>
        <dbReference type="EMBL" id="EER15103.1"/>
    </source>
</evidence>
<organism evidence="3">
    <name type="scientific">Perkinsus marinus (strain ATCC 50983 / TXsc)</name>
    <dbReference type="NCBI Taxonomy" id="423536"/>
    <lineage>
        <taxon>Eukaryota</taxon>
        <taxon>Sar</taxon>
        <taxon>Alveolata</taxon>
        <taxon>Perkinsozoa</taxon>
        <taxon>Perkinsea</taxon>
        <taxon>Perkinsida</taxon>
        <taxon>Perkinsidae</taxon>
        <taxon>Perkinsus</taxon>
    </lineage>
</organism>
<gene>
    <name evidence="2" type="ORF">Pmar_PMAR023429</name>
</gene>
<reference evidence="2 3" key="1">
    <citation type="submission" date="2008-07" db="EMBL/GenBank/DDBJ databases">
        <authorList>
            <person name="El-Sayed N."/>
            <person name="Caler E."/>
            <person name="Inman J."/>
            <person name="Amedeo P."/>
            <person name="Hass B."/>
            <person name="Wortman J."/>
        </authorList>
    </citation>
    <scope>NUCLEOTIDE SEQUENCE [LARGE SCALE GENOMIC DNA]</scope>
    <source>
        <strain evidence="3">ATCC 50983 / TXsc</strain>
    </source>
</reference>
<evidence type="ECO:0000313" key="3">
    <source>
        <dbReference type="Proteomes" id="UP000007800"/>
    </source>
</evidence>
<proteinExistence type="predicted"/>
<accession>C5KKJ1</accession>